<protein>
    <recommendedName>
        <fullName evidence="2">DUF4097 domain-containing protein</fullName>
    </recommendedName>
</protein>
<accession>A0A4Z0HDS6</accession>
<gene>
    <name evidence="3" type="ORF">E4099_11790</name>
</gene>
<keyword evidence="4" id="KW-1185">Reference proteome</keyword>
<comment type="caution">
    <text evidence="3">The sequence shown here is derived from an EMBL/GenBank/DDBJ whole genome shotgun (WGS) entry which is preliminary data.</text>
</comment>
<feature type="domain" description="DUF4097" evidence="2">
    <location>
        <begin position="255"/>
        <end position="398"/>
    </location>
</feature>
<dbReference type="AlphaFoldDB" id="A0A4Z0HDS6"/>
<dbReference type="OrthoDB" id="4191320at2"/>
<reference evidence="3 4" key="1">
    <citation type="submission" date="2019-03" db="EMBL/GenBank/DDBJ databases">
        <authorList>
            <person name="Gonzalez-Pimentel J.L."/>
        </authorList>
    </citation>
    <scope>NUCLEOTIDE SEQUENCE [LARGE SCALE GENOMIC DNA]</scope>
    <source>
        <strain evidence="3 4">JCM 31289</strain>
    </source>
</reference>
<evidence type="ECO:0000259" key="2">
    <source>
        <dbReference type="Pfam" id="PF13349"/>
    </source>
</evidence>
<dbReference type="Proteomes" id="UP000297948">
    <property type="component" value="Unassembled WGS sequence"/>
</dbReference>
<organism evidence="3 4">
    <name type="scientific">Streptomyces palmae</name>
    <dbReference type="NCBI Taxonomy" id="1701085"/>
    <lineage>
        <taxon>Bacteria</taxon>
        <taxon>Bacillati</taxon>
        <taxon>Actinomycetota</taxon>
        <taxon>Actinomycetes</taxon>
        <taxon>Kitasatosporales</taxon>
        <taxon>Streptomycetaceae</taxon>
        <taxon>Streptomyces</taxon>
    </lineage>
</organism>
<name>A0A4Z0HDS6_9ACTN</name>
<dbReference type="Pfam" id="PF13349">
    <property type="entry name" value="DUF4097"/>
    <property type="match status" value="1"/>
</dbReference>
<evidence type="ECO:0000256" key="1">
    <source>
        <dbReference type="SAM" id="MobiDB-lite"/>
    </source>
</evidence>
<feature type="region of interest" description="Disordered" evidence="1">
    <location>
        <begin position="129"/>
        <end position="151"/>
    </location>
</feature>
<dbReference type="RefSeq" id="WP_135338956.1">
    <property type="nucleotide sequence ID" value="NZ_JBHLTX010000058.1"/>
</dbReference>
<sequence>MFNKDMLASLTNDDHDELIRDFMTEYGVSEPTATMATSLFITIASAMPEDQAEPEFQGAIMQSVAQNESWATEIVQAALNKRLPGFRITYQRAITTGQDPAAELVHEHGLPAAAAAEVVTLLKNDSNLATAQPAGERTRQKPPSSSRPYLAHVTSPSGTIKVTVDPTATVPSATVRTDDKTGPSADAVARSTVSLDGDRLIVRVPEIEGVGGVAQIINTGGGTRVYQSGGVIFGSVTGVTIDRNGNMTIGGISGGTASSPIEVLITLPAGSGVTVDSHNAHLTVTGPIAALRMDTHNGHVRAGVVGRAKIDGHNGNYTFDAIQESVDIDSHNAHTTIGTYSGSDAHVTTHNGTLNLSATPQATGRIEARTHNGSITLRGVRGRQDLDVRTSTHNGSVHKI</sequence>
<evidence type="ECO:0000313" key="4">
    <source>
        <dbReference type="Proteomes" id="UP000297948"/>
    </source>
</evidence>
<dbReference type="EMBL" id="SRID01000083">
    <property type="protein sequence ID" value="TGB11625.1"/>
    <property type="molecule type" value="Genomic_DNA"/>
</dbReference>
<dbReference type="InterPro" id="IPR025164">
    <property type="entry name" value="Toastrack_DUF4097"/>
</dbReference>
<proteinExistence type="predicted"/>
<evidence type="ECO:0000313" key="3">
    <source>
        <dbReference type="EMBL" id="TGB11625.1"/>
    </source>
</evidence>